<dbReference type="InterPro" id="IPR053876">
    <property type="entry name" value="Phage_int_M"/>
</dbReference>
<dbReference type="CDD" id="cd00801">
    <property type="entry name" value="INT_P4_C"/>
    <property type="match status" value="1"/>
</dbReference>
<comment type="similarity">
    <text evidence="1">Belongs to the 'phage' integrase family.</text>
</comment>
<dbReference type="Gene3D" id="1.10.443.10">
    <property type="entry name" value="Intergrase catalytic core"/>
    <property type="match status" value="1"/>
</dbReference>
<dbReference type="GO" id="GO:0015074">
    <property type="term" value="P:DNA integration"/>
    <property type="evidence" value="ECO:0007669"/>
    <property type="project" value="UniProtKB-KW"/>
</dbReference>
<dbReference type="GO" id="GO:0003677">
    <property type="term" value="F:DNA binding"/>
    <property type="evidence" value="ECO:0007669"/>
    <property type="project" value="UniProtKB-KW"/>
</dbReference>
<evidence type="ECO:0000313" key="8">
    <source>
        <dbReference type="Proteomes" id="UP000189426"/>
    </source>
</evidence>
<evidence type="ECO:0000256" key="2">
    <source>
        <dbReference type="ARBA" id="ARBA00022908"/>
    </source>
</evidence>
<dbReference type="GO" id="GO:0006310">
    <property type="term" value="P:DNA recombination"/>
    <property type="evidence" value="ECO:0007669"/>
    <property type="project" value="UniProtKB-KW"/>
</dbReference>
<evidence type="ECO:0000313" key="7">
    <source>
        <dbReference type="EMBL" id="OOF38185.1"/>
    </source>
</evidence>
<dbReference type="InterPro" id="IPR038488">
    <property type="entry name" value="Integrase_DNA-bd_sf"/>
</dbReference>
<keyword evidence="2" id="KW-0229">DNA integration</keyword>
<dbReference type="PANTHER" id="PTHR30629:SF6">
    <property type="entry name" value="PROPHAGE INTEGRASE INTA-RELATED"/>
    <property type="match status" value="1"/>
</dbReference>
<organism evidence="7 8">
    <name type="scientific">Rodentibacter mrazii</name>
    <dbReference type="NCBI Taxonomy" id="1908257"/>
    <lineage>
        <taxon>Bacteria</taxon>
        <taxon>Pseudomonadati</taxon>
        <taxon>Pseudomonadota</taxon>
        <taxon>Gammaproteobacteria</taxon>
        <taxon>Pasteurellales</taxon>
        <taxon>Pasteurellaceae</taxon>
        <taxon>Rodentibacter</taxon>
    </lineage>
</organism>
<dbReference type="InterPro" id="IPR025166">
    <property type="entry name" value="Integrase_DNA_bind_dom"/>
</dbReference>
<comment type="caution">
    <text evidence="7">The sequence shown here is derived from an EMBL/GenBank/DDBJ whole genome shotgun (WGS) entry which is preliminary data.</text>
</comment>
<dbReference type="Pfam" id="PF13356">
    <property type="entry name" value="Arm-DNA-bind_3"/>
    <property type="match status" value="1"/>
</dbReference>
<dbReference type="PROSITE" id="PS51898">
    <property type="entry name" value="TYR_RECOMBINASE"/>
    <property type="match status" value="1"/>
</dbReference>
<evidence type="ECO:0000256" key="3">
    <source>
        <dbReference type="ARBA" id="ARBA00023125"/>
    </source>
</evidence>
<name>A0A1V3ICY2_9PAST</name>
<dbReference type="AlphaFoldDB" id="A0A1V3ICY2"/>
<proteinExistence type="inferred from homology"/>
<reference evidence="7 8" key="1">
    <citation type="submission" date="2016-10" db="EMBL/GenBank/DDBJ databases">
        <title>Rodentibacter gen. nov. and new species.</title>
        <authorList>
            <person name="Christensen H."/>
        </authorList>
    </citation>
    <scope>NUCLEOTIDE SEQUENCE [LARGE SCALE GENOMIC DNA]</scope>
    <source>
        <strain evidence="7 8">Ppn418</strain>
    </source>
</reference>
<dbReference type="Gene3D" id="1.10.150.130">
    <property type="match status" value="1"/>
</dbReference>
<feature type="region of interest" description="Disordered" evidence="5">
    <location>
        <begin position="1"/>
        <end position="21"/>
    </location>
</feature>
<dbReference type="InterPro" id="IPR050808">
    <property type="entry name" value="Phage_Integrase"/>
</dbReference>
<dbReference type="RefSeq" id="WP_077494705.1">
    <property type="nucleotide sequence ID" value="NZ_MLHG01000073.1"/>
</dbReference>
<evidence type="ECO:0000256" key="5">
    <source>
        <dbReference type="SAM" id="MobiDB-lite"/>
    </source>
</evidence>
<dbReference type="STRING" id="1908257.BKK47_09885"/>
<dbReference type="PANTHER" id="PTHR30629">
    <property type="entry name" value="PROPHAGE INTEGRASE"/>
    <property type="match status" value="1"/>
</dbReference>
<keyword evidence="8" id="KW-1185">Reference proteome</keyword>
<dbReference type="EMBL" id="MLHG01000073">
    <property type="protein sequence ID" value="OOF38185.1"/>
    <property type="molecule type" value="Genomic_DNA"/>
</dbReference>
<accession>A0A1V3ICY2</accession>
<feature type="compositionally biased region" description="Polar residues" evidence="5">
    <location>
        <begin position="1"/>
        <end position="13"/>
    </location>
</feature>
<dbReference type="InterPro" id="IPR002104">
    <property type="entry name" value="Integrase_catalytic"/>
</dbReference>
<sequence length="413" mass="47166">MARTTKPLSNTQIEKAKPKDKAYPLNDGGGLFISIQPNGAKLWRFNYYKPITKKRTEISLGKFPEIGLLRAREIREEYRILLAQGVDPRTYKIKGEQEKALQQAYTFKTVANLWKESKNNIKELTLKKYWAIIENYLFPILADYPINEISPIIAKQALDVPYIQNKAEMFRKSVKLLNAILNYAVYSLFIIPNNPCEKIITAYESPSRGEIPTIKPDELPDFFDRLENSNLDLITKYLIQWQLLTMVRPNEAVTAEYADIDEEKGLWIIPANKMKQTKSNRNEAHIIPLSKQALYLLGNIKRLSLNGYLFPSLRSESGHLSGQTANKAIRDGLGYKGKLKAHGLRKIASTYLHEAGILPDVVELCLAHTIKGIRGIYNKAEYLPHRRTALQKWGDYVEQCQLQAIAPHLKIVA</sequence>
<gene>
    <name evidence="7" type="ORF">BKK47_09885</name>
</gene>
<dbReference type="InterPro" id="IPR010998">
    <property type="entry name" value="Integrase_recombinase_N"/>
</dbReference>
<evidence type="ECO:0000256" key="1">
    <source>
        <dbReference type="ARBA" id="ARBA00008857"/>
    </source>
</evidence>
<feature type="domain" description="Tyr recombinase" evidence="6">
    <location>
        <begin position="209"/>
        <end position="391"/>
    </location>
</feature>
<evidence type="ECO:0000259" key="6">
    <source>
        <dbReference type="PROSITE" id="PS51898"/>
    </source>
</evidence>
<dbReference type="Proteomes" id="UP000189426">
    <property type="component" value="Unassembled WGS sequence"/>
</dbReference>
<evidence type="ECO:0000256" key="4">
    <source>
        <dbReference type="ARBA" id="ARBA00023172"/>
    </source>
</evidence>
<protein>
    <recommendedName>
        <fullName evidence="6">Tyr recombinase domain-containing protein</fullName>
    </recommendedName>
</protein>
<keyword evidence="3" id="KW-0238">DNA-binding</keyword>
<dbReference type="Pfam" id="PF22022">
    <property type="entry name" value="Phage_int_M"/>
    <property type="match status" value="1"/>
</dbReference>
<dbReference type="Pfam" id="PF00589">
    <property type="entry name" value="Phage_integrase"/>
    <property type="match status" value="1"/>
</dbReference>
<keyword evidence="4" id="KW-0233">DNA recombination</keyword>
<dbReference type="SUPFAM" id="SSF56349">
    <property type="entry name" value="DNA breaking-rejoining enzymes"/>
    <property type="match status" value="1"/>
</dbReference>
<dbReference type="InterPro" id="IPR013762">
    <property type="entry name" value="Integrase-like_cat_sf"/>
</dbReference>
<dbReference type="InterPro" id="IPR011010">
    <property type="entry name" value="DNA_brk_join_enz"/>
</dbReference>
<dbReference type="Gene3D" id="3.30.160.390">
    <property type="entry name" value="Integrase, DNA-binding domain"/>
    <property type="match status" value="1"/>
</dbReference>